<dbReference type="Pfam" id="PF01614">
    <property type="entry name" value="IclR_C"/>
    <property type="match status" value="1"/>
</dbReference>
<dbReference type="InterPro" id="IPR036388">
    <property type="entry name" value="WH-like_DNA-bd_sf"/>
</dbReference>
<keyword evidence="3" id="KW-0804">Transcription</keyword>
<dbReference type="InterPro" id="IPR014757">
    <property type="entry name" value="Tscrpt_reg_IclR_C"/>
</dbReference>
<name>A0A9D2SNB1_9FIRM</name>
<dbReference type="SUPFAM" id="SSF55781">
    <property type="entry name" value="GAF domain-like"/>
    <property type="match status" value="1"/>
</dbReference>
<evidence type="ECO:0000313" key="6">
    <source>
        <dbReference type="EMBL" id="HJC15612.1"/>
    </source>
</evidence>
<dbReference type="Gene3D" id="1.10.10.10">
    <property type="entry name" value="Winged helix-like DNA-binding domain superfamily/Winged helix DNA-binding domain"/>
    <property type="match status" value="1"/>
</dbReference>
<gene>
    <name evidence="6" type="ORF">H9705_07285</name>
</gene>
<dbReference type="Pfam" id="PF09339">
    <property type="entry name" value="HTH_IclR"/>
    <property type="match status" value="1"/>
</dbReference>
<keyword evidence="1" id="KW-0805">Transcription regulation</keyword>
<reference evidence="6" key="2">
    <citation type="submission" date="2021-04" db="EMBL/GenBank/DDBJ databases">
        <authorList>
            <person name="Gilroy R."/>
        </authorList>
    </citation>
    <scope>NUCLEOTIDE SEQUENCE</scope>
    <source>
        <strain evidence="6">CHK185-5351</strain>
    </source>
</reference>
<feature type="domain" description="IclR-ED" evidence="5">
    <location>
        <begin position="76"/>
        <end position="260"/>
    </location>
</feature>
<accession>A0A9D2SNB1</accession>
<dbReference type="PROSITE" id="PS51077">
    <property type="entry name" value="HTH_ICLR"/>
    <property type="match status" value="1"/>
</dbReference>
<dbReference type="InterPro" id="IPR005471">
    <property type="entry name" value="Tscrpt_reg_IclR_N"/>
</dbReference>
<dbReference type="Gene3D" id="3.30.450.40">
    <property type="match status" value="1"/>
</dbReference>
<evidence type="ECO:0000259" key="4">
    <source>
        <dbReference type="PROSITE" id="PS51077"/>
    </source>
</evidence>
<dbReference type="SMART" id="SM00346">
    <property type="entry name" value="HTH_ICLR"/>
    <property type="match status" value="1"/>
</dbReference>
<dbReference type="GO" id="GO:0045892">
    <property type="term" value="P:negative regulation of DNA-templated transcription"/>
    <property type="evidence" value="ECO:0007669"/>
    <property type="project" value="TreeGrafter"/>
</dbReference>
<dbReference type="PANTHER" id="PTHR30136:SF35">
    <property type="entry name" value="HTH-TYPE TRANSCRIPTIONAL REGULATOR RV1719"/>
    <property type="match status" value="1"/>
</dbReference>
<dbReference type="EMBL" id="DWWU01000031">
    <property type="protein sequence ID" value="HJC15612.1"/>
    <property type="molecule type" value="Genomic_DNA"/>
</dbReference>
<dbReference type="InterPro" id="IPR050707">
    <property type="entry name" value="HTH_MetabolicPath_Reg"/>
</dbReference>
<dbReference type="PROSITE" id="PS51078">
    <property type="entry name" value="ICLR_ED"/>
    <property type="match status" value="1"/>
</dbReference>
<evidence type="ECO:0000256" key="1">
    <source>
        <dbReference type="ARBA" id="ARBA00023015"/>
    </source>
</evidence>
<reference evidence="6" key="1">
    <citation type="journal article" date="2021" name="PeerJ">
        <title>Extensive microbial diversity within the chicken gut microbiome revealed by metagenomics and culture.</title>
        <authorList>
            <person name="Gilroy R."/>
            <person name="Ravi A."/>
            <person name="Getino M."/>
            <person name="Pursley I."/>
            <person name="Horton D.L."/>
            <person name="Alikhan N.F."/>
            <person name="Baker D."/>
            <person name="Gharbi K."/>
            <person name="Hall N."/>
            <person name="Watson M."/>
            <person name="Adriaenssens E.M."/>
            <person name="Foster-Nyarko E."/>
            <person name="Jarju S."/>
            <person name="Secka A."/>
            <person name="Antonio M."/>
            <person name="Oren A."/>
            <person name="Chaudhuri R.R."/>
            <person name="La Ragione R."/>
            <person name="Hildebrand F."/>
            <person name="Pallen M.J."/>
        </authorList>
    </citation>
    <scope>NUCLEOTIDE SEQUENCE</scope>
    <source>
        <strain evidence="6">CHK185-5351</strain>
    </source>
</reference>
<evidence type="ECO:0000256" key="3">
    <source>
        <dbReference type="ARBA" id="ARBA00023163"/>
    </source>
</evidence>
<proteinExistence type="predicted"/>
<dbReference type="PANTHER" id="PTHR30136">
    <property type="entry name" value="HELIX-TURN-HELIX TRANSCRIPTIONAL REGULATOR, ICLR FAMILY"/>
    <property type="match status" value="1"/>
</dbReference>
<protein>
    <submittedName>
        <fullName evidence="6">IclR family transcriptional regulator</fullName>
    </submittedName>
</protein>
<sequence>MNTDTSFSPSQINQSAEKTMRIIELLANSPQPMRLMDIARALNMNTSTASRFLTTLSLMHYVEQEKNSSRYYLTFRLCQLANRIQSHTSLRDMVNPYLQELCTTLSVSACLAIEQNQQVVYIDVAHCPDQSVQGLKRIGNIAPLHCTGIGKLFLLNYSVQELYALQPADGFLRYTSHTLTTVEELLPVLEKARTEGYALDNEECEIGTRCIALPIRDFSGKIIAGFSVTGSSACLTEQFLQKNIPMLKELSSSLSEKMGYEAF</sequence>
<feature type="domain" description="HTH iclR-type" evidence="4">
    <location>
        <begin position="13"/>
        <end position="75"/>
    </location>
</feature>
<evidence type="ECO:0000256" key="2">
    <source>
        <dbReference type="ARBA" id="ARBA00023125"/>
    </source>
</evidence>
<dbReference type="Proteomes" id="UP000823849">
    <property type="component" value="Unassembled WGS sequence"/>
</dbReference>
<organism evidence="6 7">
    <name type="scientific">Candidatus Fusicatenibacter intestinigallinarum</name>
    <dbReference type="NCBI Taxonomy" id="2838598"/>
    <lineage>
        <taxon>Bacteria</taxon>
        <taxon>Bacillati</taxon>
        <taxon>Bacillota</taxon>
        <taxon>Clostridia</taxon>
        <taxon>Lachnospirales</taxon>
        <taxon>Lachnospiraceae</taxon>
        <taxon>Fusicatenibacter</taxon>
    </lineage>
</organism>
<evidence type="ECO:0000259" key="5">
    <source>
        <dbReference type="PROSITE" id="PS51078"/>
    </source>
</evidence>
<dbReference type="InterPro" id="IPR029016">
    <property type="entry name" value="GAF-like_dom_sf"/>
</dbReference>
<dbReference type="GO" id="GO:0003677">
    <property type="term" value="F:DNA binding"/>
    <property type="evidence" value="ECO:0007669"/>
    <property type="project" value="UniProtKB-KW"/>
</dbReference>
<evidence type="ECO:0000313" key="7">
    <source>
        <dbReference type="Proteomes" id="UP000823849"/>
    </source>
</evidence>
<dbReference type="SUPFAM" id="SSF46785">
    <property type="entry name" value="Winged helix' DNA-binding domain"/>
    <property type="match status" value="1"/>
</dbReference>
<keyword evidence="2" id="KW-0238">DNA-binding</keyword>
<dbReference type="InterPro" id="IPR036390">
    <property type="entry name" value="WH_DNA-bd_sf"/>
</dbReference>
<comment type="caution">
    <text evidence="6">The sequence shown here is derived from an EMBL/GenBank/DDBJ whole genome shotgun (WGS) entry which is preliminary data.</text>
</comment>
<dbReference type="GO" id="GO:0003700">
    <property type="term" value="F:DNA-binding transcription factor activity"/>
    <property type="evidence" value="ECO:0007669"/>
    <property type="project" value="TreeGrafter"/>
</dbReference>
<dbReference type="AlphaFoldDB" id="A0A9D2SNB1"/>